<accession>A0A6A4NJ48</accession>
<keyword evidence="1" id="KW-0472">Membrane</keyword>
<sequence length="99" mass="11265">MADPISKTLILLYVFFILFFFSNSHASSDVPFIVAHKKANINKLKTGSETVSVTIDIYNQGSSYSPFSFSLQFLFFLFYFNGFSFSMSQIPIFHFLACS</sequence>
<comment type="caution">
    <text evidence="3">The sequence shown here is derived from an EMBL/GenBank/DDBJ whole genome shotgun (WGS) entry which is preliminary data.</text>
</comment>
<feature type="signal peptide" evidence="2">
    <location>
        <begin position="1"/>
        <end position="26"/>
    </location>
</feature>
<evidence type="ECO:0000313" key="3">
    <source>
        <dbReference type="EMBL" id="KAE9588861.1"/>
    </source>
</evidence>
<dbReference type="OrthoDB" id="1554806at2759"/>
<evidence type="ECO:0000256" key="1">
    <source>
        <dbReference type="SAM" id="Phobius"/>
    </source>
</evidence>
<reference evidence="4" key="1">
    <citation type="journal article" date="2020" name="Nat. Commun.">
        <title>Genome sequence of the cluster root forming white lupin.</title>
        <authorList>
            <person name="Hufnagel B."/>
            <person name="Marques A."/>
            <person name="Soriano A."/>
            <person name="Marques L."/>
            <person name="Divol F."/>
            <person name="Doumas P."/>
            <person name="Sallet E."/>
            <person name="Mancinotti D."/>
            <person name="Carrere S."/>
            <person name="Marande W."/>
            <person name="Arribat S."/>
            <person name="Keller J."/>
            <person name="Huneau C."/>
            <person name="Blein T."/>
            <person name="Aime D."/>
            <person name="Laguerre M."/>
            <person name="Taylor J."/>
            <person name="Schubert V."/>
            <person name="Nelson M."/>
            <person name="Geu-Flores F."/>
            <person name="Crespi M."/>
            <person name="Gallardo-Guerrero K."/>
            <person name="Delaux P.-M."/>
            <person name="Salse J."/>
            <person name="Berges H."/>
            <person name="Guyot R."/>
            <person name="Gouzy J."/>
            <person name="Peret B."/>
        </authorList>
    </citation>
    <scope>NUCLEOTIDE SEQUENCE [LARGE SCALE GENOMIC DNA]</scope>
    <source>
        <strain evidence="4">cv. Amiga</strain>
    </source>
</reference>
<protein>
    <submittedName>
        <fullName evidence="3">Uncharacterized protein</fullName>
    </submittedName>
</protein>
<evidence type="ECO:0000256" key="2">
    <source>
        <dbReference type="SAM" id="SignalP"/>
    </source>
</evidence>
<evidence type="ECO:0000313" key="4">
    <source>
        <dbReference type="Proteomes" id="UP000447434"/>
    </source>
</evidence>
<organism evidence="3 4">
    <name type="scientific">Lupinus albus</name>
    <name type="common">White lupine</name>
    <name type="synonym">Lupinus termis</name>
    <dbReference type="NCBI Taxonomy" id="3870"/>
    <lineage>
        <taxon>Eukaryota</taxon>
        <taxon>Viridiplantae</taxon>
        <taxon>Streptophyta</taxon>
        <taxon>Embryophyta</taxon>
        <taxon>Tracheophyta</taxon>
        <taxon>Spermatophyta</taxon>
        <taxon>Magnoliopsida</taxon>
        <taxon>eudicotyledons</taxon>
        <taxon>Gunneridae</taxon>
        <taxon>Pentapetalae</taxon>
        <taxon>rosids</taxon>
        <taxon>fabids</taxon>
        <taxon>Fabales</taxon>
        <taxon>Fabaceae</taxon>
        <taxon>Papilionoideae</taxon>
        <taxon>50 kb inversion clade</taxon>
        <taxon>genistoids sensu lato</taxon>
        <taxon>core genistoids</taxon>
        <taxon>Genisteae</taxon>
        <taxon>Lupinus</taxon>
    </lineage>
</organism>
<keyword evidence="4" id="KW-1185">Reference proteome</keyword>
<dbReference type="Pfam" id="PF05753">
    <property type="entry name" value="TRAP_beta"/>
    <property type="match status" value="1"/>
</dbReference>
<keyword evidence="2" id="KW-0732">Signal</keyword>
<gene>
    <name evidence="3" type="ORF">Lalb_Chr22g0360081</name>
</gene>
<proteinExistence type="predicted"/>
<feature type="transmembrane region" description="Helical" evidence="1">
    <location>
        <begin position="73"/>
        <end position="97"/>
    </location>
</feature>
<keyword evidence="1" id="KW-0812">Transmembrane</keyword>
<dbReference type="AlphaFoldDB" id="A0A6A4NJ48"/>
<keyword evidence="1" id="KW-1133">Transmembrane helix</keyword>
<dbReference type="Proteomes" id="UP000447434">
    <property type="component" value="Chromosome 22"/>
</dbReference>
<name>A0A6A4NJ48_LUPAL</name>
<feature type="chain" id="PRO_5025394586" evidence="2">
    <location>
        <begin position="27"/>
        <end position="99"/>
    </location>
</feature>
<dbReference type="EMBL" id="WOCE01000022">
    <property type="protein sequence ID" value="KAE9588861.1"/>
    <property type="molecule type" value="Genomic_DNA"/>
</dbReference>